<feature type="transmembrane region" description="Helical" evidence="1">
    <location>
        <begin position="21"/>
        <end position="40"/>
    </location>
</feature>
<comment type="caution">
    <text evidence="2">The sequence shown here is derived from an EMBL/GenBank/DDBJ whole genome shotgun (WGS) entry which is preliminary data.</text>
</comment>
<accession>A0A371H1V3</accession>
<reference evidence="2" key="1">
    <citation type="submission" date="2018-05" db="EMBL/GenBank/DDBJ databases">
        <title>Draft genome of Mucuna pruriens seed.</title>
        <authorList>
            <person name="Nnadi N.E."/>
            <person name="Vos R."/>
            <person name="Hasami M.H."/>
            <person name="Devisetty U.K."/>
            <person name="Aguiy J.C."/>
        </authorList>
    </citation>
    <scope>NUCLEOTIDE SEQUENCE [LARGE SCALE GENOMIC DNA]</scope>
    <source>
        <strain evidence="2">JCA_2017</strain>
    </source>
</reference>
<feature type="transmembrane region" description="Helical" evidence="1">
    <location>
        <begin position="91"/>
        <end position="114"/>
    </location>
</feature>
<keyword evidence="1" id="KW-1133">Transmembrane helix</keyword>
<feature type="non-terminal residue" evidence="2">
    <location>
        <position position="1"/>
    </location>
</feature>
<proteinExistence type="predicted"/>
<evidence type="ECO:0000313" key="3">
    <source>
        <dbReference type="Proteomes" id="UP000257109"/>
    </source>
</evidence>
<dbReference type="AlphaFoldDB" id="A0A371H1V3"/>
<dbReference type="EMBL" id="QJKJ01003816">
    <property type="protein sequence ID" value="RDX96794.1"/>
    <property type="molecule type" value="Genomic_DNA"/>
</dbReference>
<gene>
    <name evidence="2" type="ORF">CR513_20508</name>
</gene>
<dbReference type="Proteomes" id="UP000257109">
    <property type="component" value="Unassembled WGS sequence"/>
</dbReference>
<evidence type="ECO:0000313" key="2">
    <source>
        <dbReference type="EMBL" id="RDX96794.1"/>
    </source>
</evidence>
<protein>
    <submittedName>
        <fullName evidence="2">Uncharacterized protein</fullName>
    </submittedName>
</protein>
<name>A0A371H1V3_MUCPR</name>
<feature type="transmembrane region" description="Helical" evidence="1">
    <location>
        <begin position="60"/>
        <end position="79"/>
    </location>
</feature>
<keyword evidence="1" id="KW-0812">Transmembrane</keyword>
<organism evidence="2 3">
    <name type="scientific">Mucuna pruriens</name>
    <name type="common">Velvet bean</name>
    <name type="synonym">Dolichos pruriens</name>
    <dbReference type="NCBI Taxonomy" id="157652"/>
    <lineage>
        <taxon>Eukaryota</taxon>
        <taxon>Viridiplantae</taxon>
        <taxon>Streptophyta</taxon>
        <taxon>Embryophyta</taxon>
        <taxon>Tracheophyta</taxon>
        <taxon>Spermatophyta</taxon>
        <taxon>Magnoliopsida</taxon>
        <taxon>eudicotyledons</taxon>
        <taxon>Gunneridae</taxon>
        <taxon>Pentapetalae</taxon>
        <taxon>rosids</taxon>
        <taxon>fabids</taxon>
        <taxon>Fabales</taxon>
        <taxon>Fabaceae</taxon>
        <taxon>Papilionoideae</taxon>
        <taxon>50 kb inversion clade</taxon>
        <taxon>NPAAA clade</taxon>
        <taxon>indigoferoid/millettioid clade</taxon>
        <taxon>Phaseoleae</taxon>
        <taxon>Mucuna</taxon>
    </lineage>
</organism>
<sequence>MVSNKLSVLSLKINSPLLLRPLAFTLVLMILHCLFGASLMVPKSLRSKTSTIRYFLGLKLSTLLEIIFFLNLSTWLTSFNKPISLTLRQKILLLSIMPEIPLLMMFLCEISLSIPEIAYVVHIVNQFVSSPTIVHWIVVFCYLFIISFTFFLGIVMIPSIVCLPQDFAFFLGILHLLVEKKQAWCLNLLQKFAIQITCNSVFPEHTKIIEIDYHLTRLHFLHGTVTLPSVSSSIQIAYLFTKLHSTQCFYFLTSKLSMILVYAS</sequence>
<keyword evidence="3" id="KW-1185">Reference proteome</keyword>
<keyword evidence="1" id="KW-0472">Membrane</keyword>
<evidence type="ECO:0000256" key="1">
    <source>
        <dbReference type="SAM" id="Phobius"/>
    </source>
</evidence>
<feature type="transmembrane region" description="Helical" evidence="1">
    <location>
        <begin position="134"/>
        <end position="157"/>
    </location>
</feature>